<accession>A0ABU6Y1R9</accession>
<dbReference type="Proteomes" id="UP001341840">
    <property type="component" value="Unassembled WGS sequence"/>
</dbReference>
<feature type="compositionally biased region" description="Basic and acidic residues" evidence="1">
    <location>
        <begin position="60"/>
        <end position="69"/>
    </location>
</feature>
<feature type="region of interest" description="Disordered" evidence="1">
    <location>
        <begin position="1"/>
        <end position="74"/>
    </location>
</feature>
<protein>
    <submittedName>
        <fullName evidence="2">Uncharacterized protein</fullName>
    </submittedName>
</protein>
<evidence type="ECO:0000313" key="3">
    <source>
        <dbReference type="Proteomes" id="UP001341840"/>
    </source>
</evidence>
<comment type="caution">
    <text evidence="2">The sequence shown here is derived from an EMBL/GenBank/DDBJ whole genome shotgun (WGS) entry which is preliminary data.</text>
</comment>
<evidence type="ECO:0000313" key="2">
    <source>
        <dbReference type="EMBL" id="MED6203944.1"/>
    </source>
</evidence>
<gene>
    <name evidence="2" type="ORF">PIB30_004531</name>
</gene>
<name>A0ABU6Y1R9_9FABA</name>
<organism evidence="2 3">
    <name type="scientific">Stylosanthes scabra</name>
    <dbReference type="NCBI Taxonomy" id="79078"/>
    <lineage>
        <taxon>Eukaryota</taxon>
        <taxon>Viridiplantae</taxon>
        <taxon>Streptophyta</taxon>
        <taxon>Embryophyta</taxon>
        <taxon>Tracheophyta</taxon>
        <taxon>Spermatophyta</taxon>
        <taxon>Magnoliopsida</taxon>
        <taxon>eudicotyledons</taxon>
        <taxon>Gunneridae</taxon>
        <taxon>Pentapetalae</taxon>
        <taxon>rosids</taxon>
        <taxon>fabids</taxon>
        <taxon>Fabales</taxon>
        <taxon>Fabaceae</taxon>
        <taxon>Papilionoideae</taxon>
        <taxon>50 kb inversion clade</taxon>
        <taxon>dalbergioids sensu lato</taxon>
        <taxon>Dalbergieae</taxon>
        <taxon>Pterocarpus clade</taxon>
        <taxon>Stylosanthes</taxon>
    </lineage>
</organism>
<keyword evidence="3" id="KW-1185">Reference proteome</keyword>
<reference evidence="2 3" key="1">
    <citation type="journal article" date="2023" name="Plants (Basel)">
        <title>Bridging the Gap: Combining Genomics and Transcriptomics Approaches to Understand Stylosanthes scabra, an Orphan Legume from the Brazilian Caatinga.</title>
        <authorList>
            <person name="Ferreira-Neto J.R.C."/>
            <person name="da Silva M.D."/>
            <person name="Binneck E."/>
            <person name="de Melo N.F."/>
            <person name="da Silva R.H."/>
            <person name="de Melo A.L.T.M."/>
            <person name="Pandolfi V."/>
            <person name="Bustamante F.O."/>
            <person name="Brasileiro-Vidal A.C."/>
            <person name="Benko-Iseppon A.M."/>
        </authorList>
    </citation>
    <scope>NUCLEOTIDE SEQUENCE [LARGE SCALE GENOMIC DNA]</scope>
    <source>
        <tissue evidence="2">Leaves</tissue>
    </source>
</reference>
<dbReference type="EMBL" id="JASCZI010241664">
    <property type="protein sequence ID" value="MED6203944.1"/>
    <property type="molecule type" value="Genomic_DNA"/>
</dbReference>
<feature type="compositionally biased region" description="Basic and acidic residues" evidence="1">
    <location>
        <begin position="38"/>
        <end position="49"/>
    </location>
</feature>
<proteinExistence type="predicted"/>
<evidence type="ECO:0000256" key="1">
    <source>
        <dbReference type="SAM" id="MobiDB-lite"/>
    </source>
</evidence>
<sequence>MESKRKEKFKVGGVDDILKQAPSPRRGRHLQSSPLLQRCRDSDHARASKDITGGVQSGSGRRERKERKDRNKPRRLLLEPMRTHQWSHAYASHTWEARPKGCFGTDAYTFRASMRTHQWFSASINRGALHHLKGAHFHI</sequence>